<evidence type="ECO:0000313" key="3">
    <source>
        <dbReference type="Proteomes" id="UP001558613"/>
    </source>
</evidence>
<evidence type="ECO:0000256" key="1">
    <source>
        <dbReference type="SAM" id="MobiDB-lite"/>
    </source>
</evidence>
<comment type="caution">
    <text evidence="2">The sequence shown here is derived from an EMBL/GenBank/DDBJ whole genome shotgun (WGS) entry which is preliminary data.</text>
</comment>
<proteinExistence type="predicted"/>
<protein>
    <submittedName>
        <fullName evidence="2">Uncharacterized protein</fullName>
    </submittedName>
</protein>
<name>A0ABR3LSP7_9TELE</name>
<sequence length="256" mass="27138">MREESCRGQLACCVCAGCREISVLLFTDGVVRQALLALLLSCVPWPLPLCQPTRLVPTSPTPPLHLPTLDFSFCLFLFLNLQVIVLGSSGGSSCKQARVPGQGHLSRTDTGLFRTPICTGATVPPGRRHGQSVHSLAECQTQCRPSVAGTEALSAEQSLAPSSPPYGSKAFDPSLSIKDSLSRVYLVIKKPLSDGSQSVERQSLPGAMPQFLVLKPISKLWPVPQSFAHTQKSAQGGSALTLGHTPPSPASPACQM</sequence>
<keyword evidence="3" id="KW-1185">Reference proteome</keyword>
<organism evidence="2 3">
    <name type="scientific">Cirrhinus molitorella</name>
    <name type="common">mud carp</name>
    <dbReference type="NCBI Taxonomy" id="172907"/>
    <lineage>
        <taxon>Eukaryota</taxon>
        <taxon>Metazoa</taxon>
        <taxon>Chordata</taxon>
        <taxon>Craniata</taxon>
        <taxon>Vertebrata</taxon>
        <taxon>Euteleostomi</taxon>
        <taxon>Actinopterygii</taxon>
        <taxon>Neopterygii</taxon>
        <taxon>Teleostei</taxon>
        <taxon>Ostariophysi</taxon>
        <taxon>Cypriniformes</taxon>
        <taxon>Cyprinidae</taxon>
        <taxon>Labeoninae</taxon>
        <taxon>Labeonini</taxon>
        <taxon>Cirrhinus</taxon>
    </lineage>
</organism>
<dbReference type="Proteomes" id="UP001558613">
    <property type="component" value="Unassembled WGS sequence"/>
</dbReference>
<reference evidence="2 3" key="1">
    <citation type="submission" date="2023-09" db="EMBL/GenBank/DDBJ databases">
        <authorList>
            <person name="Wang M."/>
        </authorList>
    </citation>
    <scope>NUCLEOTIDE SEQUENCE [LARGE SCALE GENOMIC DNA]</scope>
    <source>
        <strain evidence="2">GT-2023</strain>
        <tissue evidence="2">Liver</tissue>
    </source>
</reference>
<feature type="region of interest" description="Disordered" evidence="1">
    <location>
        <begin position="232"/>
        <end position="256"/>
    </location>
</feature>
<dbReference type="EMBL" id="JAYMGO010000019">
    <property type="protein sequence ID" value="KAL1255921.1"/>
    <property type="molecule type" value="Genomic_DNA"/>
</dbReference>
<gene>
    <name evidence="2" type="ORF">QQF64_013982</name>
</gene>
<evidence type="ECO:0000313" key="2">
    <source>
        <dbReference type="EMBL" id="KAL1255921.1"/>
    </source>
</evidence>
<accession>A0ABR3LSP7</accession>